<evidence type="ECO:0000313" key="2">
    <source>
        <dbReference type="EMBL" id="WLQ37049.1"/>
    </source>
</evidence>
<dbReference type="EMBL" id="CP120997">
    <property type="protein sequence ID" value="WLQ37049.1"/>
    <property type="molecule type" value="Genomic_DNA"/>
</dbReference>
<keyword evidence="3" id="KW-1185">Reference proteome</keyword>
<protein>
    <submittedName>
        <fullName evidence="2">Uncharacterized protein</fullName>
    </submittedName>
</protein>
<name>A0ABY9HSH9_9ACTN</name>
<reference evidence="2 3" key="1">
    <citation type="submission" date="2023-03" db="EMBL/GenBank/DDBJ databases">
        <title>Isolation and description of six Streptomyces strains from soil environments, able to metabolize different microbial glucans.</title>
        <authorList>
            <person name="Widen T."/>
            <person name="Larsbrink J."/>
        </authorList>
    </citation>
    <scope>NUCLEOTIDE SEQUENCE [LARGE SCALE GENOMIC DNA]</scope>
    <source>
        <strain evidence="2 3">Mut1</strain>
    </source>
</reference>
<evidence type="ECO:0000313" key="3">
    <source>
        <dbReference type="Proteomes" id="UP001239522"/>
    </source>
</evidence>
<gene>
    <name evidence="2" type="ORF">P8A18_28055</name>
</gene>
<evidence type="ECO:0000256" key="1">
    <source>
        <dbReference type="SAM" id="MobiDB-lite"/>
    </source>
</evidence>
<dbReference type="Proteomes" id="UP001239522">
    <property type="component" value="Chromosome"/>
</dbReference>
<organism evidence="2 3">
    <name type="scientific">Streptomyces castrisilvae</name>
    <dbReference type="NCBI Taxonomy" id="3033811"/>
    <lineage>
        <taxon>Bacteria</taxon>
        <taxon>Bacillati</taxon>
        <taxon>Actinomycetota</taxon>
        <taxon>Actinomycetes</taxon>
        <taxon>Kitasatosporales</taxon>
        <taxon>Streptomycetaceae</taxon>
        <taxon>Streptomyces</taxon>
    </lineage>
</organism>
<dbReference type="RefSeq" id="WP_306058905.1">
    <property type="nucleotide sequence ID" value="NZ_CP120997.1"/>
</dbReference>
<feature type="region of interest" description="Disordered" evidence="1">
    <location>
        <begin position="29"/>
        <end position="59"/>
    </location>
</feature>
<sequence length="59" mass="6355">MDQHDSRHPEGSTPIYDRLLADWRAARAGPVAEEREVPGPSRAGGFVPAARSSGEAGRR</sequence>
<proteinExistence type="predicted"/>
<accession>A0ABY9HSH9</accession>